<reference evidence="4 5" key="1">
    <citation type="submission" date="2024-09" db="EMBL/GenBank/DDBJ databases">
        <title>Paenibacillus zeirhizospherea sp. nov., isolated from surface of the maize (Zea mays) roots in a horticulture field, Hungary.</title>
        <authorList>
            <person name="Marton D."/>
            <person name="Farkas M."/>
            <person name="Bedics A."/>
            <person name="Toth E."/>
            <person name="Tancsics A."/>
            <person name="Boka K."/>
            <person name="Maroti G."/>
            <person name="Kriszt B."/>
            <person name="Cserhati M."/>
        </authorList>
    </citation>
    <scope>NUCLEOTIDE SEQUENCE [LARGE SCALE GENOMIC DNA]</scope>
    <source>
        <strain evidence="4 5">KCTC 33519</strain>
    </source>
</reference>
<protein>
    <submittedName>
        <fullName evidence="4">Helix-turn-helix transcriptional regulator</fullName>
    </submittedName>
</protein>
<dbReference type="Pfam" id="PF13280">
    <property type="entry name" value="WYL"/>
    <property type="match status" value="1"/>
</dbReference>
<dbReference type="SUPFAM" id="SSF46785">
    <property type="entry name" value="Winged helix' DNA-binding domain"/>
    <property type="match status" value="1"/>
</dbReference>
<dbReference type="EMBL" id="JBHHMI010000024">
    <property type="protein sequence ID" value="MFB5269059.1"/>
    <property type="molecule type" value="Genomic_DNA"/>
</dbReference>
<dbReference type="InterPro" id="IPR028349">
    <property type="entry name" value="PafC-like"/>
</dbReference>
<dbReference type="Pfam" id="PF08279">
    <property type="entry name" value="HTH_11"/>
    <property type="match status" value="1"/>
</dbReference>
<feature type="domain" description="HTH deoR-type" evidence="3">
    <location>
        <begin position="3"/>
        <end position="58"/>
    </location>
</feature>
<proteinExistence type="predicted"/>
<gene>
    <name evidence="4" type="ORF">ACE41H_20045</name>
</gene>
<evidence type="ECO:0000259" key="3">
    <source>
        <dbReference type="PROSITE" id="PS51000"/>
    </source>
</evidence>
<dbReference type="InterPro" id="IPR001034">
    <property type="entry name" value="DeoR_HTH"/>
</dbReference>
<dbReference type="InterPro" id="IPR036388">
    <property type="entry name" value="WH-like_DNA-bd_sf"/>
</dbReference>
<evidence type="ECO:0000256" key="1">
    <source>
        <dbReference type="ARBA" id="ARBA00023015"/>
    </source>
</evidence>
<dbReference type="RefSeq" id="WP_375357335.1">
    <property type="nucleotide sequence ID" value="NZ_JBHHMI010000024.1"/>
</dbReference>
<dbReference type="PROSITE" id="PS52050">
    <property type="entry name" value="WYL"/>
    <property type="match status" value="1"/>
</dbReference>
<dbReference type="InterPro" id="IPR057727">
    <property type="entry name" value="WCX_dom"/>
</dbReference>
<keyword evidence="2" id="KW-0804">Transcription</keyword>
<organism evidence="4 5">
    <name type="scientific">Paenibacillus enshidis</name>
    <dbReference type="NCBI Taxonomy" id="1458439"/>
    <lineage>
        <taxon>Bacteria</taxon>
        <taxon>Bacillati</taxon>
        <taxon>Bacillota</taxon>
        <taxon>Bacilli</taxon>
        <taxon>Bacillales</taxon>
        <taxon>Paenibacillaceae</taxon>
        <taxon>Paenibacillus</taxon>
    </lineage>
</organism>
<dbReference type="PANTHER" id="PTHR34580:SF1">
    <property type="entry name" value="PROTEIN PAFC"/>
    <property type="match status" value="1"/>
</dbReference>
<comment type="caution">
    <text evidence="4">The sequence shown here is derived from an EMBL/GenBank/DDBJ whole genome shotgun (WGS) entry which is preliminary data.</text>
</comment>
<dbReference type="Gene3D" id="1.10.10.10">
    <property type="entry name" value="Winged helix-like DNA-binding domain superfamily/Winged helix DNA-binding domain"/>
    <property type="match status" value="1"/>
</dbReference>
<accession>A0ABV5AYU4</accession>
<dbReference type="InterPro" id="IPR051534">
    <property type="entry name" value="CBASS_pafABC_assoc_protein"/>
</dbReference>
<name>A0ABV5AYU4_9BACL</name>
<evidence type="ECO:0000313" key="4">
    <source>
        <dbReference type="EMBL" id="MFB5269059.1"/>
    </source>
</evidence>
<dbReference type="PANTHER" id="PTHR34580">
    <property type="match status" value="1"/>
</dbReference>
<dbReference type="InterPro" id="IPR036390">
    <property type="entry name" value="WH_DNA-bd_sf"/>
</dbReference>
<keyword evidence="5" id="KW-1185">Reference proteome</keyword>
<evidence type="ECO:0000256" key="2">
    <source>
        <dbReference type="ARBA" id="ARBA00023163"/>
    </source>
</evidence>
<evidence type="ECO:0000313" key="5">
    <source>
        <dbReference type="Proteomes" id="UP001580346"/>
    </source>
</evidence>
<dbReference type="InterPro" id="IPR026881">
    <property type="entry name" value="WYL_dom"/>
</dbReference>
<dbReference type="PIRSF" id="PIRSF016838">
    <property type="entry name" value="PafC"/>
    <property type="match status" value="1"/>
</dbReference>
<dbReference type="PROSITE" id="PS51000">
    <property type="entry name" value="HTH_DEOR_2"/>
    <property type="match status" value="1"/>
</dbReference>
<sequence length="315" mass="36451">MNKTDRMLAILLELQRRSVVRAGDLADMFETSIRTIYRDVQALSEAGVPIAGAPGTGYSLMEGYFLPPVSFTMEEAVTLLIGTHFVEQKFEVSYVRSAQSSRAKIEAVLPEDIRKDAARVQMSTKLVNPSSVSVNEFELKWIELLRQAVLEQKKVRFRYSKKVPYADGTRQSSRTVSPYGLVLVNGSWTLLAHCDLRQELRHFRLSRISELTVLEESFVRPEHFNLQEYRPPDDRNVDVRIFVQSRIADRVRETGSFYLEELLEHKDGYIAHLRVRQPEEILQWVLGWGADVVVLEPESFRQRVREETKRMLDLY</sequence>
<keyword evidence="1" id="KW-0805">Transcription regulation</keyword>
<dbReference type="Proteomes" id="UP001580346">
    <property type="component" value="Unassembled WGS sequence"/>
</dbReference>
<dbReference type="InterPro" id="IPR013196">
    <property type="entry name" value="HTH_11"/>
</dbReference>
<dbReference type="Pfam" id="PF25583">
    <property type="entry name" value="WCX"/>
    <property type="match status" value="1"/>
</dbReference>